<organism evidence="2 3">
    <name type="scientific">Cladonia borealis</name>
    <dbReference type="NCBI Taxonomy" id="184061"/>
    <lineage>
        <taxon>Eukaryota</taxon>
        <taxon>Fungi</taxon>
        <taxon>Dikarya</taxon>
        <taxon>Ascomycota</taxon>
        <taxon>Pezizomycotina</taxon>
        <taxon>Lecanoromycetes</taxon>
        <taxon>OSLEUM clade</taxon>
        <taxon>Lecanoromycetidae</taxon>
        <taxon>Lecanorales</taxon>
        <taxon>Lecanorineae</taxon>
        <taxon>Cladoniaceae</taxon>
        <taxon>Cladonia</taxon>
    </lineage>
</organism>
<reference evidence="2" key="1">
    <citation type="submission" date="2023-03" db="EMBL/GenBank/DDBJ databases">
        <title>Complete genome of Cladonia borealis.</title>
        <authorList>
            <person name="Park H."/>
        </authorList>
    </citation>
    <scope>NUCLEOTIDE SEQUENCE</scope>
    <source>
        <strain evidence="2">ANT050790</strain>
    </source>
</reference>
<keyword evidence="3" id="KW-1185">Reference proteome</keyword>
<feature type="region of interest" description="Disordered" evidence="1">
    <location>
        <begin position="222"/>
        <end position="245"/>
    </location>
</feature>
<sequence length="245" mass="26554">MDCEPAEVGSLSNSLIERPWVTGVGAGILADYLVGDVSGPGCQLLNVSLGQTPGHMYFTKNLNISSGWKSNYQGFFDYYIYNSGFNYVDAENPAVPQPNATPEDYRVDLYTIKLAPLNQTLVKAEKLSNTSNNLSGFNMTDLLDGIVDSLTLSNLGEGGADYVTAPVPSMFMLLEGLLGDSNNISGLEPLIQLALLRDLSTQALQGIGTQYAEQFLKQDQGQSKHTCDHCPDTSQDQTMEHGSLR</sequence>
<dbReference type="Proteomes" id="UP001166286">
    <property type="component" value="Unassembled WGS sequence"/>
</dbReference>
<accession>A0AA39RAX2</accession>
<proteinExistence type="predicted"/>
<comment type="caution">
    <text evidence="2">The sequence shown here is derived from an EMBL/GenBank/DDBJ whole genome shotgun (WGS) entry which is preliminary data.</text>
</comment>
<evidence type="ECO:0000313" key="3">
    <source>
        <dbReference type="Proteomes" id="UP001166286"/>
    </source>
</evidence>
<gene>
    <name evidence="2" type="ORF">JMJ35_000420</name>
</gene>
<evidence type="ECO:0000256" key="1">
    <source>
        <dbReference type="SAM" id="MobiDB-lite"/>
    </source>
</evidence>
<dbReference type="AlphaFoldDB" id="A0AA39RAX2"/>
<evidence type="ECO:0000313" key="2">
    <source>
        <dbReference type="EMBL" id="KAK0517265.1"/>
    </source>
</evidence>
<dbReference type="EMBL" id="JAFEKC020000001">
    <property type="protein sequence ID" value="KAK0517265.1"/>
    <property type="molecule type" value="Genomic_DNA"/>
</dbReference>
<name>A0AA39RAX2_9LECA</name>
<protein>
    <submittedName>
        <fullName evidence="2">Uncharacterized protein</fullName>
    </submittedName>
</protein>